<reference evidence="1 2" key="1">
    <citation type="submission" date="2018-07" db="EMBL/GenBank/DDBJ databases">
        <title>Genomic Encyclopedia of Type Strains, Phase IV (KMG-IV): sequencing the most valuable type-strain genomes for metagenomic binning, comparative biology and taxonomic classification.</title>
        <authorList>
            <person name="Goeker M."/>
        </authorList>
    </citation>
    <scope>NUCLEOTIDE SEQUENCE [LARGE SCALE GENOMIC DNA]</scope>
    <source>
        <strain evidence="1 2">DSM 26407</strain>
    </source>
</reference>
<dbReference type="Proteomes" id="UP000252707">
    <property type="component" value="Unassembled WGS sequence"/>
</dbReference>
<dbReference type="EMBL" id="QPJY01000002">
    <property type="protein sequence ID" value="RCX31992.1"/>
    <property type="molecule type" value="Genomic_DNA"/>
</dbReference>
<evidence type="ECO:0000313" key="2">
    <source>
        <dbReference type="Proteomes" id="UP000252707"/>
    </source>
</evidence>
<evidence type="ECO:0000313" key="1">
    <source>
        <dbReference type="EMBL" id="RCX31992.1"/>
    </source>
</evidence>
<comment type="caution">
    <text evidence="1">The sequence shown here is derived from an EMBL/GenBank/DDBJ whole genome shotgun (WGS) entry which is preliminary data.</text>
</comment>
<sequence length="79" mass="9027">MATLTIPCNPDHSASRARRLAETLHQGIGRLRRELRARLAGQRSLTLSYRHHPAAHHVPLRVWRRQGALLAAMHELRRG</sequence>
<name>A0A369CD81_9GAMM</name>
<dbReference type="RefSeq" id="WP_114278819.1">
    <property type="nucleotide sequence ID" value="NZ_QPJY01000002.1"/>
</dbReference>
<protein>
    <submittedName>
        <fullName evidence="1">Uncharacterized protein</fullName>
    </submittedName>
</protein>
<keyword evidence="2" id="KW-1185">Reference proteome</keyword>
<accession>A0A369CD81</accession>
<proteinExistence type="predicted"/>
<dbReference type="AlphaFoldDB" id="A0A369CD81"/>
<organism evidence="1 2">
    <name type="scientific">Thioalbus denitrificans</name>
    <dbReference type="NCBI Taxonomy" id="547122"/>
    <lineage>
        <taxon>Bacteria</taxon>
        <taxon>Pseudomonadati</taxon>
        <taxon>Pseudomonadota</taxon>
        <taxon>Gammaproteobacteria</taxon>
        <taxon>Chromatiales</taxon>
        <taxon>Ectothiorhodospiraceae</taxon>
        <taxon>Thioalbus</taxon>
    </lineage>
</organism>
<gene>
    <name evidence="1" type="ORF">DFQ59_102342</name>
</gene>